<protein>
    <submittedName>
        <fullName evidence="2">XRE family transcriptional regulator</fullName>
    </submittedName>
</protein>
<reference evidence="2 3" key="1">
    <citation type="submission" date="2020-02" db="EMBL/GenBank/DDBJ databases">
        <title>Characterization of phylogenetic diversity of novel bifidobacterial species isolated in Czech ZOOs.</title>
        <authorList>
            <person name="Lugli G.A."/>
            <person name="Vera N.B."/>
            <person name="Ventura M."/>
        </authorList>
    </citation>
    <scope>NUCLEOTIDE SEQUENCE [LARGE SCALE GENOMIC DNA]</scope>
    <source>
        <strain evidence="2 3">DSM 109957</strain>
    </source>
</reference>
<gene>
    <name evidence="2" type="ORF">G1C95_0274</name>
</gene>
<name>A0A7Y0EMN9_9BIFI</name>
<dbReference type="Proteomes" id="UP000532194">
    <property type="component" value="Unassembled WGS sequence"/>
</dbReference>
<dbReference type="EMBL" id="JAAIII010000001">
    <property type="protein sequence ID" value="NMM93089.1"/>
    <property type="molecule type" value="Genomic_DNA"/>
</dbReference>
<evidence type="ECO:0000313" key="2">
    <source>
        <dbReference type="EMBL" id="NMM93089.1"/>
    </source>
</evidence>
<dbReference type="InterPro" id="IPR010982">
    <property type="entry name" value="Lambda_DNA-bd_dom_sf"/>
</dbReference>
<evidence type="ECO:0000313" key="3">
    <source>
        <dbReference type="Proteomes" id="UP000532194"/>
    </source>
</evidence>
<comment type="caution">
    <text evidence="2">The sequence shown here is derived from an EMBL/GenBank/DDBJ whole genome shotgun (WGS) entry which is preliminary data.</text>
</comment>
<dbReference type="RefSeq" id="WP_169171143.1">
    <property type="nucleotide sequence ID" value="NZ_JAAIII010000001.1"/>
</dbReference>
<proteinExistence type="predicted"/>
<sequence length="93" mass="10479">MTEIEQLITHYSHSNPTFKQEYAQEKERLAAAVALMELREQEGLSQRDLAEKVHKPQSTIARIESGKMNATIGLLEQIAAALNKKLRISFVDA</sequence>
<dbReference type="GO" id="GO:0003677">
    <property type="term" value="F:DNA binding"/>
    <property type="evidence" value="ECO:0007669"/>
    <property type="project" value="InterPro"/>
</dbReference>
<keyword evidence="3" id="KW-1185">Reference proteome</keyword>
<accession>A0A7Y0EMN9</accession>
<dbReference type="Gene3D" id="1.10.260.40">
    <property type="entry name" value="lambda repressor-like DNA-binding domains"/>
    <property type="match status" value="1"/>
</dbReference>
<feature type="domain" description="HTH cro/C1-type" evidence="1">
    <location>
        <begin position="35"/>
        <end position="91"/>
    </location>
</feature>
<organism evidence="2 3">
    <name type="scientific">Bifidobacterium oedipodis</name>
    <dbReference type="NCBI Taxonomy" id="2675322"/>
    <lineage>
        <taxon>Bacteria</taxon>
        <taxon>Bacillati</taxon>
        <taxon>Actinomycetota</taxon>
        <taxon>Actinomycetes</taxon>
        <taxon>Bifidobacteriales</taxon>
        <taxon>Bifidobacteriaceae</taxon>
        <taxon>Bifidobacterium</taxon>
    </lineage>
</organism>
<dbReference type="InterPro" id="IPR001387">
    <property type="entry name" value="Cro/C1-type_HTH"/>
</dbReference>
<dbReference type="PROSITE" id="PS50943">
    <property type="entry name" value="HTH_CROC1"/>
    <property type="match status" value="1"/>
</dbReference>
<evidence type="ECO:0000259" key="1">
    <source>
        <dbReference type="PROSITE" id="PS50943"/>
    </source>
</evidence>
<dbReference type="Pfam" id="PF01381">
    <property type="entry name" value="HTH_3"/>
    <property type="match status" value="1"/>
</dbReference>
<dbReference type="CDD" id="cd00093">
    <property type="entry name" value="HTH_XRE"/>
    <property type="match status" value="1"/>
</dbReference>
<dbReference type="AlphaFoldDB" id="A0A7Y0EMN9"/>
<dbReference type="SUPFAM" id="SSF47413">
    <property type="entry name" value="lambda repressor-like DNA-binding domains"/>
    <property type="match status" value="1"/>
</dbReference>
<dbReference type="SMART" id="SM00530">
    <property type="entry name" value="HTH_XRE"/>
    <property type="match status" value="1"/>
</dbReference>